<dbReference type="eggNOG" id="COG2226">
    <property type="taxonomic scope" value="Bacteria"/>
</dbReference>
<dbReference type="InterPro" id="IPR029063">
    <property type="entry name" value="SAM-dependent_MTases_sf"/>
</dbReference>
<name>D6STS3_9BACT</name>
<dbReference type="SUPFAM" id="SSF53335">
    <property type="entry name" value="S-adenosyl-L-methionine-dependent methyltransferases"/>
    <property type="match status" value="1"/>
</dbReference>
<protein>
    <submittedName>
        <fullName evidence="2">Methyltransferase type 11</fullName>
    </submittedName>
</protein>
<keyword evidence="3" id="KW-1185">Reference proteome</keyword>
<dbReference type="CDD" id="cd02440">
    <property type="entry name" value="AdoMet_MTases"/>
    <property type="match status" value="1"/>
</dbReference>
<reference evidence="2" key="1">
    <citation type="submission" date="2010-05" db="EMBL/GenBank/DDBJ databases">
        <title>The draft genome of Desulfonatronospira thiodismutans ASO3-1.</title>
        <authorList>
            <consortium name="US DOE Joint Genome Institute (JGI-PGF)"/>
            <person name="Lucas S."/>
            <person name="Copeland A."/>
            <person name="Lapidus A."/>
            <person name="Cheng J.-F."/>
            <person name="Bruce D."/>
            <person name="Goodwin L."/>
            <person name="Pitluck S."/>
            <person name="Chertkov O."/>
            <person name="Brettin T."/>
            <person name="Detter J.C."/>
            <person name="Han C."/>
            <person name="Land M.L."/>
            <person name="Hauser L."/>
            <person name="Kyrpides N."/>
            <person name="Mikhailova N."/>
            <person name="Muyzer G."/>
            <person name="Woyke T."/>
        </authorList>
    </citation>
    <scope>NUCLEOTIDE SEQUENCE [LARGE SCALE GENOMIC DNA]</scope>
    <source>
        <strain evidence="2">ASO3-1</strain>
    </source>
</reference>
<dbReference type="PANTHER" id="PTHR43591:SF24">
    <property type="entry name" value="2-METHOXY-6-POLYPRENYL-1,4-BENZOQUINOL METHYLASE, MITOCHONDRIAL"/>
    <property type="match status" value="1"/>
</dbReference>
<dbReference type="GO" id="GO:0008168">
    <property type="term" value="F:methyltransferase activity"/>
    <property type="evidence" value="ECO:0007669"/>
    <property type="project" value="UniProtKB-KW"/>
</dbReference>
<evidence type="ECO:0000259" key="1">
    <source>
        <dbReference type="Pfam" id="PF13649"/>
    </source>
</evidence>
<dbReference type="Pfam" id="PF13649">
    <property type="entry name" value="Methyltransf_25"/>
    <property type="match status" value="1"/>
</dbReference>
<dbReference type="EMBL" id="ACJN02000003">
    <property type="protein sequence ID" value="EFI34089.1"/>
    <property type="molecule type" value="Genomic_DNA"/>
</dbReference>
<dbReference type="InterPro" id="IPR041698">
    <property type="entry name" value="Methyltransf_25"/>
</dbReference>
<dbReference type="Gene3D" id="3.40.50.150">
    <property type="entry name" value="Vaccinia Virus protein VP39"/>
    <property type="match status" value="1"/>
</dbReference>
<gene>
    <name evidence="2" type="ORF">Dthio_PD1429</name>
</gene>
<evidence type="ECO:0000313" key="3">
    <source>
        <dbReference type="Proteomes" id="UP000005496"/>
    </source>
</evidence>
<accession>D6STS3</accession>
<sequence>MEKKHKDMTKTVISQADFSRYARQYENLLRYKPSYHEVLQQALGAITRRLAPDGEHRIGDFGAGTGSLTRMLAGAFPKSTIQAVDFNASFVCMLEQEAKEFRNIQVIQGDVEKKSFPDNHFDAIAMIHVLRLTDNAHKGLAIQSAYDQLKQGGYLVIADIGRKLNQKRHGWEILQTARREIGFLGTAYLFLRTLNAIRFNVKCSRLERTRPENMLHTLDEFCKKIESVGFTILEARDDLYLGDDDFVVAKK</sequence>
<feature type="domain" description="Methyltransferase" evidence="1">
    <location>
        <begin position="60"/>
        <end position="153"/>
    </location>
</feature>
<evidence type="ECO:0000313" key="2">
    <source>
        <dbReference type="EMBL" id="EFI34089.1"/>
    </source>
</evidence>
<dbReference type="AlphaFoldDB" id="D6STS3"/>
<dbReference type="OrthoDB" id="9797252at2"/>
<dbReference type="Proteomes" id="UP000005496">
    <property type="component" value="Unassembled WGS sequence"/>
</dbReference>
<organism evidence="2 3">
    <name type="scientific">Desulfonatronospira thiodismutans ASO3-1</name>
    <dbReference type="NCBI Taxonomy" id="555779"/>
    <lineage>
        <taxon>Bacteria</taxon>
        <taxon>Pseudomonadati</taxon>
        <taxon>Thermodesulfobacteriota</taxon>
        <taxon>Desulfovibrionia</taxon>
        <taxon>Desulfovibrionales</taxon>
        <taxon>Desulfonatronovibrionaceae</taxon>
        <taxon>Desulfonatronospira</taxon>
    </lineage>
</organism>
<keyword evidence="2" id="KW-0489">Methyltransferase</keyword>
<keyword evidence="2" id="KW-0808">Transferase</keyword>
<dbReference type="PANTHER" id="PTHR43591">
    <property type="entry name" value="METHYLTRANSFERASE"/>
    <property type="match status" value="1"/>
</dbReference>
<comment type="caution">
    <text evidence="2">The sequence shown here is derived from an EMBL/GenBank/DDBJ whole genome shotgun (WGS) entry which is preliminary data.</text>
</comment>
<proteinExistence type="predicted"/>
<dbReference type="GO" id="GO:0032259">
    <property type="term" value="P:methylation"/>
    <property type="evidence" value="ECO:0007669"/>
    <property type="project" value="UniProtKB-KW"/>
</dbReference>